<evidence type="ECO:0000313" key="4">
    <source>
        <dbReference type="Proteomes" id="UP000886812"/>
    </source>
</evidence>
<protein>
    <submittedName>
        <fullName evidence="3">Uncharacterized protein</fullName>
    </submittedName>
</protein>
<feature type="region of interest" description="Disordered" evidence="1">
    <location>
        <begin position="523"/>
        <end position="543"/>
    </location>
</feature>
<evidence type="ECO:0000313" key="3">
    <source>
        <dbReference type="EMBL" id="HIV03981.1"/>
    </source>
</evidence>
<proteinExistence type="predicted"/>
<name>A0A9D1NJF2_9BACT</name>
<keyword evidence="2" id="KW-0812">Transmembrane</keyword>
<sequence length="543" mass="56601">AEILPLGAGTEAALDAFEAVRAKIDDFFARVRLAGFDASSAGTLNPSSADFAALAGADISADASRAFPISRIAAPEGEPRLPLRAGVNPAWVGALDAFVEKALVPAAEKIGGVPGEAPAELSASQWEKICALFAPCEAWRASKPGTGAAALSVERLREIVAGNFPEALAPLFEKDEAEKPLRAELAEAERFCRFTRDLARVLRNFVSFAEFYKRSADDTAFLVGKLYMDQRTCSLCVRVAGDPAAHAALAAKSNCCLAYCECVRGNEKMTVAAMFGDGDALSLYVGRNGVFYDKKGNDWDAKIVRIVENPISVRQAFWTPYRKFAKFIETQVESFAAAREKKADETLAGSAAAVPAAVKPGAKPAFDVAKFAGIFAAIGLALGAIGAALSVALTGFLSLAPWQMALVVVGIIALISAPSMLLAAMKLRRRSLGPILEAGGWAINGNVKIGIPLAKAFTDMPKKPAGSRTSGIDPYQEKSFPTGKMIAAAVVVVALLAVVALWSFCSGGEECVSAAPESAEAAVPAAEASAAPETVPAADGNAA</sequence>
<organism evidence="3 4">
    <name type="scientific">Candidatus Spyradosoma merdigallinarum</name>
    <dbReference type="NCBI Taxonomy" id="2840950"/>
    <lineage>
        <taxon>Bacteria</taxon>
        <taxon>Pseudomonadati</taxon>
        <taxon>Verrucomicrobiota</taxon>
        <taxon>Opitutia</taxon>
        <taxon>Opitutia incertae sedis</taxon>
        <taxon>Candidatus Spyradosoma</taxon>
    </lineage>
</organism>
<reference evidence="3" key="2">
    <citation type="journal article" date="2021" name="PeerJ">
        <title>Extensive microbial diversity within the chicken gut microbiome revealed by metagenomics and culture.</title>
        <authorList>
            <person name="Gilroy R."/>
            <person name="Ravi A."/>
            <person name="Getino M."/>
            <person name="Pursley I."/>
            <person name="Horton D.L."/>
            <person name="Alikhan N.F."/>
            <person name="Baker D."/>
            <person name="Gharbi K."/>
            <person name="Hall N."/>
            <person name="Watson M."/>
            <person name="Adriaenssens E.M."/>
            <person name="Foster-Nyarko E."/>
            <person name="Jarju S."/>
            <person name="Secka A."/>
            <person name="Antonio M."/>
            <person name="Oren A."/>
            <person name="Chaudhuri R.R."/>
            <person name="La Ragione R."/>
            <person name="Hildebrand F."/>
            <person name="Pallen M.J."/>
        </authorList>
    </citation>
    <scope>NUCLEOTIDE SEQUENCE</scope>
    <source>
        <strain evidence="3">10669</strain>
    </source>
</reference>
<dbReference type="Proteomes" id="UP000886812">
    <property type="component" value="Unassembled WGS sequence"/>
</dbReference>
<feature type="transmembrane region" description="Helical" evidence="2">
    <location>
        <begin position="485"/>
        <end position="504"/>
    </location>
</feature>
<gene>
    <name evidence="3" type="ORF">IAC75_02385</name>
</gene>
<comment type="caution">
    <text evidence="3">The sequence shown here is derived from an EMBL/GenBank/DDBJ whole genome shotgun (WGS) entry which is preliminary data.</text>
</comment>
<feature type="transmembrane region" description="Helical" evidence="2">
    <location>
        <begin position="371"/>
        <end position="396"/>
    </location>
</feature>
<dbReference type="AlphaFoldDB" id="A0A9D1NJF2"/>
<keyword evidence="2" id="KW-1133">Transmembrane helix</keyword>
<evidence type="ECO:0000256" key="2">
    <source>
        <dbReference type="SAM" id="Phobius"/>
    </source>
</evidence>
<feature type="non-terminal residue" evidence="3">
    <location>
        <position position="1"/>
    </location>
</feature>
<keyword evidence="2" id="KW-0472">Membrane</keyword>
<reference evidence="3" key="1">
    <citation type="submission" date="2020-10" db="EMBL/GenBank/DDBJ databases">
        <authorList>
            <person name="Gilroy R."/>
        </authorList>
    </citation>
    <scope>NUCLEOTIDE SEQUENCE</scope>
    <source>
        <strain evidence="3">10669</strain>
    </source>
</reference>
<accession>A0A9D1NJF2</accession>
<dbReference type="EMBL" id="DVOG01000064">
    <property type="protein sequence ID" value="HIV03981.1"/>
    <property type="molecule type" value="Genomic_DNA"/>
</dbReference>
<evidence type="ECO:0000256" key="1">
    <source>
        <dbReference type="SAM" id="MobiDB-lite"/>
    </source>
</evidence>
<feature type="transmembrane region" description="Helical" evidence="2">
    <location>
        <begin position="402"/>
        <end position="424"/>
    </location>
</feature>